<feature type="transmembrane region" description="Helical" evidence="4">
    <location>
        <begin position="93"/>
        <end position="111"/>
    </location>
</feature>
<dbReference type="InterPro" id="IPR003594">
    <property type="entry name" value="HATPase_dom"/>
</dbReference>
<evidence type="ECO:0000313" key="7">
    <source>
        <dbReference type="Proteomes" id="UP000306192"/>
    </source>
</evidence>
<feature type="transmembrane region" description="Helical" evidence="4">
    <location>
        <begin position="65"/>
        <end position="87"/>
    </location>
</feature>
<feature type="transmembrane region" description="Helical" evidence="4">
    <location>
        <begin position="40"/>
        <end position="58"/>
    </location>
</feature>
<feature type="transmembrane region" description="Helical" evidence="4">
    <location>
        <begin position="12"/>
        <end position="34"/>
    </location>
</feature>
<comment type="caution">
    <text evidence="6">The sequence shown here is derived from an EMBL/GenBank/DDBJ whole genome shotgun (WGS) entry which is preliminary data.</text>
</comment>
<dbReference type="OrthoDB" id="5125370at2"/>
<reference evidence="6 7" key="1">
    <citation type="journal article" date="2019" name="Microorganisms">
        <title>Systematic Affiliation and Genome Analysis of Subtercola vilae DB165(T) with Particular Emphasis on Cold Adaptation of an Isolate from a High-Altitude Cold Volcano Lake.</title>
        <authorList>
            <person name="Villalobos A.S."/>
            <person name="Wiese J."/>
            <person name="Imhoff J.F."/>
            <person name="Dorador C."/>
            <person name="Keller A."/>
            <person name="Hentschel U."/>
        </authorList>
    </citation>
    <scope>NUCLEOTIDE SEQUENCE [LARGE SCALE GENOMIC DNA]</scope>
    <source>
        <strain evidence="6 7">DB165</strain>
    </source>
</reference>
<keyword evidence="1" id="KW-0808">Transferase</keyword>
<keyword evidence="4" id="KW-1133">Transmembrane helix</keyword>
<protein>
    <submittedName>
        <fullName evidence="6">Histidine kinase</fullName>
    </submittedName>
</protein>
<feature type="domain" description="Histidine kinase/HSP90-like ATPase" evidence="5">
    <location>
        <begin position="301"/>
        <end position="383"/>
    </location>
</feature>
<keyword evidence="2 6" id="KW-0418">Kinase</keyword>
<dbReference type="InterPro" id="IPR050482">
    <property type="entry name" value="Sensor_HK_TwoCompSys"/>
</dbReference>
<dbReference type="GO" id="GO:0000160">
    <property type="term" value="P:phosphorelay signal transduction system"/>
    <property type="evidence" value="ECO:0007669"/>
    <property type="project" value="UniProtKB-KW"/>
</dbReference>
<evidence type="ECO:0000256" key="2">
    <source>
        <dbReference type="ARBA" id="ARBA00022777"/>
    </source>
</evidence>
<evidence type="ECO:0000313" key="6">
    <source>
        <dbReference type="EMBL" id="TIH34561.1"/>
    </source>
</evidence>
<dbReference type="InterPro" id="IPR036890">
    <property type="entry name" value="HATPase_C_sf"/>
</dbReference>
<sequence length="384" mass="40898">MSSVKRHIEPLLRTAAWLEGAVFTVSSLACFAISGDIPLFALVSVIPLYFVMLVSYFMMGRSSAVLWLIVTTVVGFSISALLSLAITANPSNIGALLLLCGGGIGAMAIVLQSSRAGRYYLVAIFVLNIVITLPAMSVDGAAQALTIFIVSWSVNVTVGIWITDSVRRARNRIARLGTAHQAERSASELEAQRRQSARLLHDTVLATLTLLAHSGVGADPDALRVQAGEDAVLLRQLRLGETPSPRSSGGYTMQPDEVAVVGQSIRSLQQRFQRRGLTVHWHGDGDITLPQTVRSAFLLSLGECLENVRRHSGVDSADVTISQDAAGVRAMVTDSGVGFDTDDVERGRLGIAESVVARIRDVGGNARIFSAPGAGTTVVLEVPR</sequence>
<dbReference type="Gene3D" id="3.30.565.10">
    <property type="entry name" value="Histidine kinase-like ATPase, C-terminal domain"/>
    <property type="match status" value="1"/>
</dbReference>
<proteinExistence type="predicted"/>
<dbReference type="SUPFAM" id="SSF55874">
    <property type="entry name" value="ATPase domain of HSP90 chaperone/DNA topoisomerase II/histidine kinase"/>
    <property type="match status" value="1"/>
</dbReference>
<dbReference type="Pfam" id="PF02518">
    <property type="entry name" value="HATPase_c"/>
    <property type="match status" value="1"/>
</dbReference>
<evidence type="ECO:0000256" key="3">
    <source>
        <dbReference type="ARBA" id="ARBA00023012"/>
    </source>
</evidence>
<dbReference type="CDD" id="cd16917">
    <property type="entry name" value="HATPase_UhpB-NarQ-NarX-like"/>
    <property type="match status" value="1"/>
</dbReference>
<keyword evidence="7" id="KW-1185">Reference proteome</keyword>
<dbReference type="EMBL" id="QYRT01000025">
    <property type="protein sequence ID" value="TIH34561.1"/>
    <property type="molecule type" value="Genomic_DNA"/>
</dbReference>
<gene>
    <name evidence="6" type="ORF">D4765_12795</name>
</gene>
<dbReference type="AlphaFoldDB" id="A0A4T2BVK5"/>
<evidence type="ECO:0000256" key="1">
    <source>
        <dbReference type="ARBA" id="ARBA00022679"/>
    </source>
</evidence>
<feature type="transmembrane region" description="Helical" evidence="4">
    <location>
        <begin position="142"/>
        <end position="162"/>
    </location>
</feature>
<dbReference type="PANTHER" id="PTHR24421:SF61">
    <property type="entry name" value="OXYGEN SENSOR HISTIDINE KINASE NREB"/>
    <property type="match status" value="1"/>
</dbReference>
<keyword evidence="4" id="KW-0812">Transmembrane</keyword>
<dbReference type="GO" id="GO:0016301">
    <property type="term" value="F:kinase activity"/>
    <property type="evidence" value="ECO:0007669"/>
    <property type="project" value="UniProtKB-KW"/>
</dbReference>
<dbReference type="PANTHER" id="PTHR24421">
    <property type="entry name" value="NITRATE/NITRITE SENSOR PROTEIN NARX-RELATED"/>
    <property type="match status" value="1"/>
</dbReference>
<name>A0A4T2BVK5_9MICO</name>
<organism evidence="6 7">
    <name type="scientific">Subtercola vilae</name>
    <dbReference type="NCBI Taxonomy" id="2056433"/>
    <lineage>
        <taxon>Bacteria</taxon>
        <taxon>Bacillati</taxon>
        <taxon>Actinomycetota</taxon>
        <taxon>Actinomycetes</taxon>
        <taxon>Micrococcales</taxon>
        <taxon>Microbacteriaceae</taxon>
        <taxon>Subtercola</taxon>
    </lineage>
</organism>
<dbReference type="PROSITE" id="PS51257">
    <property type="entry name" value="PROKAR_LIPOPROTEIN"/>
    <property type="match status" value="1"/>
</dbReference>
<feature type="transmembrane region" description="Helical" evidence="4">
    <location>
        <begin position="118"/>
        <end position="136"/>
    </location>
</feature>
<keyword evidence="4" id="KW-0472">Membrane</keyword>
<keyword evidence="3" id="KW-0902">Two-component regulatory system</keyword>
<accession>A0A4T2BVK5</accession>
<evidence type="ECO:0000256" key="4">
    <source>
        <dbReference type="SAM" id="Phobius"/>
    </source>
</evidence>
<dbReference type="Proteomes" id="UP000306192">
    <property type="component" value="Unassembled WGS sequence"/>
</dbReference>
<evidence type="ECO:0000259" key="5">
    <source>
        <dbReference type="Pfam" id="PF02518"/>
    </source>
</evidence>